<dbReference type="Proteomes" id="UP000237440">
    <property type="component" value="Unassembled WGS sequence"/>
</dbReference>
<evidence type="ECO:0000313" key="3">
    <source>
        <dbReference type="Proteomes" id="UP000237440"/>
    </source>
</evidence>
<name>A0A2S3VLI3_9PSED</name>
<feature type="region of interest" description="Disordered" evidence="1">
    <location>
        <begin position="51"/>
        <end position="70"/>
    </location>
</feature>
<accession>A0A2S3VLI3</accession>
<dbReference type="EMBL" id="MUJK01000006">
    <property type="protein sequence ID" value="POF40529.1"/>
    <property type="molecule type" value="Genomic_DNA"/>
</dbReference>
<proteinExistence type="predicted"/>
<gene>
    <name evidence="2" type="ORF">B0D71_18795</name>
</gene>
<dbReference type="AlphaFoldDB" id="A0A2S3VLI3"/>
<comment type="caution">
    <text evidence="2">The sequence shown here is derived from an EMBL/GenBank/DDBJ whole genome shotgun (WGS) entry which is preliminary data.</text>
</comment>
<organism evidence="2 3">
    <name type="scientific">Pseudomonas laurylsulfativorans</name>
    <dbReference type="NCBI Taxonomy" id="1943631"/>
    <lineage>
        <taxon>Bacteria</taxon>
        <taxon>Pseudomonadati</taxon>
        <taxon>Pseudomonadota</taxon>
        <taxon>Gammaproteobacteria</taxon>
        <taxon>Pseudomonadales</taxon>
        <taxon>Pseudomonadaceae</taxon>
        <taxon>Pseudomonas</taxon>
    </lineage>
</organism>
<reference evidence="3" key="1">
    <citation type="submission" date="2017-02" db="EMBL/GenBank/DDBJ databases">
        <authorList>
            <person name="Furmanczyk E.M."/>
        </authorList>
    </citation>
    <scope>NUCLEOTIDE SEQUENCE [LARGE SCALE GENOMIC DNA]</scope>
    <source>
        <strain evidence="3">AP3_22</strain>
    </source>
</reference>
<evidence type="ECO:0000256" key="1">
    <source>
        <dbReference type="SAM" id="MobiDB-lite"/>
    </source>
</evidence>
<sequence length="70" mass="7834">MKRTLAQAKTKAPMVYANVLADNPLDQSPIATNQPRKKLALELMLASVQTGGYCPEDHNKHKNPRYSRGR</sequence>
<feature type="compositionally biased region" description="Basic residues" evidence="1">
    <location>
        <begin position="60"/>
        <end position="70"/>
    </location>
</feature>
<protein>
    <submittedName>
        <fullName evidence="2">Uncharacterized protein</fullName>
    </submittedName>
</protein>
<evidence type="ECO:0000313" key="2">
    <source>
        <dbReference type="EMBL" id="POF40529.1"/>
    </source>
</evidence>
<keyword evidence="3" id="KW-1185">Reference proteome</keyword>